<dbReference type="InParanoid" id="U2DXX7"/>
<dbReference type="AlphaFoldDB" id="U2DXX7"/>
<evidence type="ECO:0000313" key="2">
    <source>
        <dbReference type="Proteomes" id="UP000005707"/>
    </source>
</evidence>
<proteinExistence type="predicted"/>
<organism evidence="1 2">
    <name type="scientific">Haloplasma contractile SSD-17B</name>
    <dbReference type="NCBI Taxonomy" id="1033810"/>
    <lineage>
        <taxon>Bacteria</taxon>
        <taxon>Bacillati</taxon>
        <taxon>Mycoplasmatota</taxon>
        <taxon>Mollicutes</taxon>
        <taxon>Haloplasmatales</taxon>
        <taxon>Haloplasmataceae</taxon>
        <taxon>Haloplasma</taxon>
    </lineage>
</organism>
<reference evidence="1 2" key="1">
    <citation type="journal article" date="2011" name="J. Bacteriol.">
        <title>Genome sequence of Haloplasma contractile, an unusual contractile bacterium from a deep-sea anoxic brine lake.</title>
        <authorList>
            <person name="Antunes A."/>
            <person name="Alam I."/>
            <person name="El Dorry H."/>
            <person name="Siam R."/>
            <person name="Robertson A."/>
            <person name="Bajic V.B."/>
            <person name="Stingl U."/>
        </authorList>
    </citation>
    <scope>NUCLEOTIDE SEQUENCE [LARGE SCALE GENOMIC DNA]</scope>
    <source>
        <strain evidence="1 2">SSD-17B</strain>
    </source>
</reference>
<reference evidence="1 2" key="2">
    <citation type="journal article" date="2013" name="PLoS ONE">
        <title>INDIGO - INtegrated Data Warehouse of MIcrobial GenOmes with Examples from the Red Sea Extremophiles.</title>
        <authorList>
            <person name="Alam I."/>
            <person name="Antunes A."/>
            <person name="Kamau A.A."/>
            <person name="Ba Alawi W."/>
            <person name="Kalkatawi M."/>
            <person name="Stingl U."/>
            <person name="Bajic V.B."/>
        </authorList>
    </citation>
    <scope>NUCLEOTIDE SEQUENCE [LARGE SCALE GENOMIC DNA]</scope>
    <source>
        <strain evidence="1 2">SSD-17B</strain>
    </source>
</reference>
<gene>
    <name evidence="1" type="ORF">HLPCO_000736</name>
</gene>
<keyword evidence="2" id="KW-1185">Reference proteome</keyword>
<dbReference type="EMBL" id="AFNU02000002">
    <property type="protein sequence ID" value="ERJ13117.1"/>
    <property type="molecule type" value="Genomic_DNA"/>
</dbReference>
<sequence length="72" mass="8064">MISAGETFGDLKVVEYVGQKKSSSISKHESSHYLCECDCGKTIEVNEPSLVYKIVKNCGCSKFRKRTRSKSK</sequence>
<name>U2DXX7_9MOLU</name>
<accession>U2DXX7</accession>
<protein>
    <submittedName>
        <fullName evidence="1">Uncharacterized protein</fullName>
    </submittedName>
</protein>
<dbReference type="RefSeq" id="WP_008826872.1">
    <property type="nucleotide sequence ID" value="NZ_AFNU02000002.1"/>
</dbReference>
<dbReference type="STRING" id="1033810.HLPCO_000736"/>
<comment type="caution">
    <text evidence="1">The sequence shown here is derived from an EMBL/GenBank/DDBJ whole genome shotgun (WGS) entry which is preliminary data.</text>
</comment>
<dbReference type="Proteomes" id="UP000005707">
    <property type="component" value="Unassembled WGS sequence"/>
</dbReference>
<evidence type="ECO:0000313" key="1">
    <source>
        <dbReference type="EMBL" id="ERJ13117.1"/>
    </source>
</evidence>